<name>A0A0L6VV62_9BASI</name>
<reference evidence="1 2" key="1">
    <citation type="submission" date="2015-08" db="EMBL/GenBank/DDBJ databases">
        <title>Next Generation Sequencing and Analysis of the Genome of Puccinia sorghi L Schw, the Causal Agent of Maize Common Rust.</title>
        <authorList>
            <person name="Rochi L."/>
            <person name="Burguener G."/>
            <person name="Darino M."/>
            <person name="Turjanski A."/>
            <person name="Kreff E."/>
            <person name="Dieguez M.J."/>
            <person name="Sacco F."/>
        </authorList>
    </citation>
    <scope>NUCLEOTIDE SEQUENCE [LARGE SCALE GENOMIC DNA]</scope>
    <source>
        <strain evidence="1 2">RO10H11247</strain>
    </source>
</reference>
<dbReference type="VEuPathDB" id="FungiDB:VP01_1020g6"/>
<dbReference type="EMBL" id="LAVV01000233">
    <property type="protein sequence ID" value="KNZ64512.1"/>
    <property type="molecule type" value="Genomic_DNA"/>
</dbReference>
<evidence type="ECO:0000313" key="2">
    <source>
        <dbReference type="Proteomes" id="UP000037035"/>
    </source>
</evidence>
<dbReference type="OrthoDB" id="2500295at2759"/>
<accession>A0A0L6VV62</accession>
<keyword evidence="2" id="KW-1185">Reference proteome</keyword>
<gene>
    <name evidence="1" type="ORF">VP01_1020g6</name>
</gene>
<protein>
    <submittedName>
        <fullName evidence="1">Uncharacterized protein</fullName>
    </submittedName>
</protein>
<comment type="caution">
    <text evidence="1">The sequence shown here is derived from an EMBL/GenBank/DDBJ whole genome shotgun (WGS) entry which is preliminary data.</text>
</comment>
<proteinExistence type="predicted"/>
<dbReference type="AlphaFoldDB" id="A0A0L6VV62"/>
<organism evidence="1 2">
    <name type="scientific">Puccinia sorghi</name>
    <dbReference type="NCBI Taxonomy" id="27349"/>
    <lineage>
        <taxon>Eukaryota</taxon>
        <taxon>Fungi</taxon>
        <taxon>Dikarya</taxon>
        <taxon>Basidiomycota</taxon>
        <taxon>Pucciniomycotina</taxon>
        <taxon>Pucciniomycetes</taxon>
        <taxon>Pucciniales</taxon>
        <taxon>Pucciniaceae</taxon>
        <taxon>Puccinia</taxon>
    </lineage>
</organism>
<sequence>MQSQDEVVAVVGVAVRPAAQPPKASRLGWKAGLVAKPLQPSVVQTMMTKATMRWNHYRSAKAELGLYLLMDSEPMFQGMHASECEASEHYLASNQESETSMSSGDDIPPWLYTPRRLPLVQQLKNWWRYS</sequence>
<dbReference type="Proteomes" id="UP000037035">
    <property type="component" value="Unassembled WGS sequence"/>
</dbReference>
<evidence type="ECO:0000313" key="1">
    <source>
        <dbReference type="EMBL" id="KNZ64512.1"/>
    </source>
</evidence>